<keyword evidence="8" id="KW-0999">Mitochondrion inner membrane</keyword>
<dbReference type="GO" id="GO:0005758">
    <property type="term" value="C:mitochondrial intermembrane space"/>
    <property type="evidence" value="ECO:0007669"/>
    <property type="project" value="UniProtKB-SubCell"/>
</dbReference>
<evidence type="ECO:0000256" key="12">
    <source>
        <dbReference type="ARBA" id="ARBA00023157"/>
    </source>
</evidence>
<keyword evidence="10" id="KW-0496">Mitochondrion</keyword>
<gene>
    <name evidence="13" type="ORF">WN48_10848</name>
</gene>
<accession>A0A310SDJ1</accession>
<reference evidence="13 14" key="1">
    <citation type="submission" date="2015-07" db="EMBL/GenBank/DDBJ databases">
        <title>The genome of Eufriesea mexicana.</title>
        <authorList>
            <person name="Pan H."/>
            <person name="Kapheim K."/>
        </authorList>
    </citation>
    <scope>NUCLEOTIDE SEQUENCE [LARGE SCALE GENOMIC DNA]</scope>
    <source>
        <strain evidence="13">0111107269</strain>
        <tissue evidence="13">Whole body</tissue>
    </source>
</reference>
<dbReference type="OrthoDB" id="268414at2759"/>
<evidence type="ECO:0000256" key="10">
    <source>
        <dbReference type="ARBA" id="ARBA00023128"/>
    </source>
</evidence>
<evidence type="ECO:0000256" key="6">
    <source>
        <dbReference type="ARBA" id="ARBA00022448"/>
    </source>
</evidence>
<keyword evidence="6" id="KW-0813">Transport</keyword>
<evidence type="ECO:0000256" key="4">
    <source>
        <dbReference type="ARBA" id="ARBA00008006"/>
    </source>
</evidence>
<comment type="similarity">
    <text evidence="4">Belongs to the complex I NDUFB7 subunit family.</text>
</comment>
<keyword evidence="12" id="KW-1015">Disulfide bond</keyword>
<keyword evidence="14" id="KW-1185">Reference proteome</keyword>
<keyword evidence="13" id="KW-0830">Ubiquinone</keyword>
<evidence type="ECO:0000256" key="5">
    <source>
        <dbReference type="ARBA" id="ARBA00018677"/>
    </source>
</evidence>
<evidence type="ECO:0000256" key="11">
    <source>
        <dbReference type="ARBA" id="ARBA00023136"/>
    </source>
</evidence>
<dbReference type="EMBL" id="KQ768821">
    <property type="protein sequence ID" value="OAD53046.1"/>
    <property type="molecule type" value="Genomic_DNA"/>
</dbReference>
<evidence type="ECO:0000313" key="14">
    <source>
        <dbReference type="Proteomes" id="UP000250275"/>
    </source>
</evidence>
<organism evidence="13 14">
    <name type="scientific">Eufriesea mexicana</name>
    <dbReference type="NCBI Taxonomy" id="516756"/>
    <lineage>
        <taxon>Eukaryota</taxon>
        <taxon>Metazoa</taxon>
        <taxon>Ecdysozoa</taxon>
        <taxon>Arthropoda</taxon>
        <taxon>Hexapoda</taxon>
        <taxon>Insecta</taxon>
        <taxon>Pterygota</taxon>
        <taxon>Neoptera</taxon>
        <taxon>Endopterygota</taxon>
        <taxon>Hymenoptera</taxon>
        <taxon>Apocrita</taxon>
        <taxon>Aculeata</taxon>
        <taxon>Apoidea</taxon>
        <taxon>Anthophila</taxon>
        <taxon>Apidae</taxon>
        <taxon>Eufriesea</taxon>
    </lineage>
</organism>
<comment type="function">
    <text evidence="1">Accessory subunit of the mitochondrial membrane respiratory chain NADH dehydrogenase (Complex I), that is believed not to be involved in catalysis. Complex I functions in the transfer of electrons from NADH to the respiratory chain. The immediate electron acceptor for the enzyme is believed to be ubiquinone.</text>
</comment>
<dbReference type="AlphaFoldDB" id="A0A310SDJ1"/>
<evidence type="ECO:0000256" key="9">
    <source>
        <dbReference type="ARBA" id="ARBA00022982"/>
    </source>
</evidence>
<feature type="non-terminal residue" evidence="13">
    <location>
        <position position="121"/>
    </location>
</feature>
<dbReference type="InterPro" id="IPR008698">
    <property type="entry name" value="NDUB7"/>
</dbReference>
<keyword evidence="9" id="KW-0249">Electron transport</keyword>
<proteinExistence type="inferred from homology"/>
<evidence type="ECO:0000313" key="13">
    <source>
        <dbReference type="EMBL" id="OAD53046.1"/>
    </source>
</evidence>
<evidence type="ECO:0000256" key="2">
    <source>
        <dbReference type="ARBA" id="ARBA00004569"/>
    </source>
</evidence>
<evidence type="ECO:0000256" key="1">
    <source>
        <dbReference type="ARBA" id="ARBA00003195"/>
    </source>
</evidence>
<protein>
    <recommendedName>
        <fullName evidence="5">NADH dehydrogenase [ubiquinone] 1 beta subcomplex subunit 7</fullName>
    </recommendedName>
</protein>
<keyword evidence="11" id="KW-0472">Membrane</keyword>
<name>A0A310SDJ1_9HYME</name>
<comment type="subcellular location">
    <subcellularLocation>
        <location evidence="3">Mitochondrion inner membrane</location>
        <topology evidence="3">Peripheral membrane protein</topology>
    </subcellularLocation>
    <subcellularLocation>
        <location evidence="2">Mitochondrion intermembrane space</location>
    </subcellularLocation>
</comment>
<dbReference type="Proteomes" id="UP000250275">
    <property type="component" value="Unassembled WGS sequence"/>
</dbReference>
<sequence length="121" mass="14238">MGNTFQKLFSSDPFPASKTPSFDSHFGFSGERKKRVAPVSEDVLVGARVPLKYRDYCVHLYLEVEKCCKKEFPYFALCKGVLHRYKQCEYDDYVLRMKEYERERRLLLRKQAKENALQAVA</sequence>
<dbReference type="Pfam" id="PF05676">
    <property type="entry name" value="NDUF_B7"/>
    <property type="match status" value="1"/>
</dbReference>
<dbReference type="PANTHER" id="PTHR20900:SF0">
    <property type="entry name" value="NADH DEHYDROGENASE [UBIQUINONE] 1 BETA SUBCOMPLEX SUBUNIT 7"/>
    <property type="match status" value="1"/>
</dbReference>
<dbReference type="GO" id="GO:0005743">
    <property type="term" value="C:mitochondrial inner membrane"/>
    <property type="evidence" value="ECO:0007669"/>
    <property type="project" value="UniProtKB-SubCell"/>
</dbReference>
<evidence type="ECO:0000256" key="8">
    <source>
        <dbReference type="ARBA" id="ARBA00022792"/>
    </source>
</evidence>
<evidence type="ECO:0000256" key="3">
    <source>
        <dbReference type="ARBA" id="ARBA00004637"/>
    </source>
</evidence>
<keyword evidence="7" id="KW-0679">Respiratory chain</keyword>
<dbReference type="PANTHER" id="PTHR20900">
    <property type="entry name" value="NADH:UBIQUINONE OXIDOREDUCTASE B18-LIKE SUBUNIT"/>
    <property type="match status" value="1"/>
</dbReference>
<evidence type="ECO:0000256" key="7">
    <source>
        <dbReference type="ARBA" id="ARBA00022660"/>
    </source>
</evidence>